<name>A0A518JU70_9BACT</name>
<dbReference type="EMBL" id="CP036348">
    <property type="protein sequence ID" value="QDV69097.1"/>
    <property type="molecule type" value="Genomic_DNA"/>
</dbReference>
<evidence type="ECO:0000313" key="2">
    <source>
        <dbReference type="EMBL" id="QDV69097.1"/>
    </source>
</evidence>
<dbReference type="KEGG" id="rcf:Poly24_28110"/>
<organism evidence="2 3">
    <name type="scientific">Rosistilla carotiformis</name>
    <dbReference type="NCBI Taxonomy" id="2528017"/>
    <lineage>
        <taxon>Bacteria</taxon>
        <taxon>Pseudomonadati</taxon>
        <taxon>Planctomycetota</taxon>
        <taxon>Planctomycetia</taxon>
        <taxon>Pirellulales</taxon>
        <taxon>Pirellulaceae</taxon>
        <taxon>Rosistilla</taxon>
    </lineage>
</organism>
<sequence length="64" mass="6998">MQCVTEQNRRSLASSAKRISASLLVQADLGTKHFRINKHTIAAQQPSGDYSNPSIKRSVEQGVS</sequence>
<protein>
    <submittedName>
        <fullName evidence="2">Uncharacterized protein</fullName>
    </submittedName>
</protein>
<keyword evidence="3" id="KW-1185">Reference proteome</keyword>
<dbReference type="Proteomes" id="UP000315082">
    <property type="component" value="Chromosome"/>
</dbReference>
<feature type="region of interest" description="Disordered" evidence="1">
    <location>
        <begin position="40"/>
        <end position="64"/>
    </location>
</feature>
<evidence type="ECO:0000313" key="3">
    <source>
        <dbReference type="Proteomes" id="UP000315082"/>
    </source>
</evidence>
<gene>
    <name evidence="2" type="ORF">Poly24_28110</name>
</gene>
<reference evidence="2 3" key="1">
    <citation type="submission" date="2019-02" db="EMBL/GenBank/DDBJ databases">
        <title>Deep-cultivation of Planctomycetes and their phenomic and genomic characterization uncovers novel biology.</title>
        <authorList>
            <person name="Wiegand S."/>
            <person name="Jogler M."/>
            <person name="Boedeker C."/>
            <person name="Pinto D."/>
            <person name="Vollmers J."/>
            <person name="Rivas-Marin E."/>
            <person name="Kohn T."/>
            <person name="Peeters S.H."/>
            <person name="Heuer A."/>
            <person name="Rast P."/>
            <person name="Oberbeckmann S."/>
            <person name="Bunk B."/>
            <person name="Jeske O."/>
            <person name="Meyerdierks A."/>
            <person name="Storesund J.E."/>
            <person name="Kallscheuer N."/>
            <person name="Luecker S."/>
            <person name="Lage O.M."/>
            <person name="Pohl T."/>
            <person name="Merkel B.J."/>
            <person name="Hornburger P."/>
            <person name="Mueller R.-W."/>
            <person name="Bruemmer F."/>
            <person name="Labrenz M."/>
            <person name="Spormann A.M."/>
            <person name="Op den Camp H."/>
            <person name="Overmann J."/>
            <person name="Amann R."/>
            <person name="Jetten M.S.M."/>
            <person name="Mascher T."/>
            <person name="Medema M.H."/>
            <person name="Devos D.P."/>
            <person name="Kaster A.-K."/>
            <person name="Ovreas L."/>
            <person name="Rohde M."/>
            <person name="Galperin M.Y."/>
            <person name="Jogler C."/>
        </authorList>
    </citation>
    <scope>NUCLEOTIDE SEQUENCE [LARGE SCALE GENOMIC DNA]</scope>
    <source>
        <strain evidence="2 3">Poly24</strain>
    </source>
</reference>
<feature type="compositionally biased region" description="Polar residues" evidence="1">
    <location>
        <begin position="42"/>
        <end position="64"/>
    </location>
</feature>
<accession>A0A518JU70</accession>
<dbReference type="AlphaFoldDB" id="A0A518JU70"/>
<evidence type="ECO:0000256" key="1">
    <source>
        <dbReference type="SAM" id="MobiDB-lite"/>
    </source>
</evidence>
<proteinExistence type="predicted"/>